<name>A0A3Q0J484_DIACI</name>
<comment type="similarity">
    <text evidence="1">Belongs to the fatty acyl-CoA reductase family.</text>
</comment>
<dbReference type="GeneID" id="113469645"/>
<dbReference type="SUPFAM" id="SSF51735">
    <property type="entry name" value="NAD(P)-binding Rossmann-fold domains"/>
    <property type="match status" value="1"/>
</dbReference>
<feature type="domain" description="Thioester reductase (TE)" evidence="2">
    <location>
        <begin position="27"/>
        <end position="69"/>
    </location>
</feature>
<comment type="function">
    <text evidence="1">Catalyzes the reduction of fatty acyl-CoA to fatty alcohols.</text>
</comment>
<dbReference type="Gene3D" id="3.40.50.720">
    <property type="entry name" value="NAD(P)-binding Rossmann-like Domain"/>
    <property type="match status" value="2"/>
</dbReference>
<evidence type="ECO:0000259" key="2">
    <source>
        <dbReference type="Pfam" id="PF07993"/>
    </source>
</evidence>
<accession>A0A3Q0J484</accession>
<dbReference type="EC" id="1.2.1.84" evidence="1"/>
<dbReference type="RefSeq" id="XP_026683304.1">
    <property type="nucleotide sequence ID" value="XM_026827503.1"/>
</dbReference>
<comment type="catalytic activity">
    <reaction evidence="1">
        <text>a long-chain fatty acyl-CoA + 2 NADPH + 2 H(+) = a long-chain primary fatty alcohol + 2 NADP(+) + CoA</text>
        <dbReference type="Rhea" id="RHEA:52716"/>
        <dbReference type="ChEBI" id="CHEBI:15378"/>
        <dbReference type="ChEBI" id="CHEBI:57287"/>
        <dbReference type="ChEBI" id="CHEBI:57783"/>
        <dbReference type="ChEBI" id="CHEBI:58349"/>
        <dbReference type="ChEBI" id="CHEBI:77396"/>
        <dbReference type="ChEBI" id="CHEBI:83139"/>
        <dbReference type="EC" id="1.2.1.84"/>
    </reaction>
</comment>
<evidence type="ECO:0000313" key="3">
    <source>
        <dbReference type="Proteomes" id="UP000079169"/>
    </source>
</evidence>
<organism evidence="3 4">
    <name type="scientific">Diaphorina citri</name>
    <name type="common">Asian citrus psyllid</name>
    <dbReference type="NCBI Taxonomy" id="121845"/>
    <lineage>
        <taxon>Eukaryota</taxon>
        <taxon>Metazoa</taxon>
        <taxon>Ecdysozoa</taxon>
        <taxon>Arthropoda</taxon>
        <taxon>Hexapoda</taxon>
        <taxon>Insecta</taxon>
        <taxon>Pterygota</taxon>
        <taxon>Neoptera</taxon>
        <taxon>Paraneoptera</taxon>
        <taxon>Hemiptera</taxon>
        <taxon>Sternorrhyncha</taxon>
        <taxon>Psylloidea</taxon>
        <taxon>Psyllidae</taxon>
        <taxon>Diaphorininae</taxon>
        <taxon>Diaphorina</taxon>
    </lineage>
</organism>
<reference evidence="4" key="1">
    <citation type="submission" date="2025-08" db="UniProtKB">
        <authorList>
            <consortium name="RefSeq"/>
        </authorList>
    </citation>
    <scope>IDENTIFICATION</scope>
</reference>
<dbReference type="InterPro" id="IPR026055">
    <property type="entry name" value="FAR"/>
</dbReference>
<dbReference type="PaxDb" id="121845-A0A3Q0J484"/>
<keyword evidence="3" id="KW-1185">Reference proteome</keyword>
<dbReference type="PANTHER" id="PTHR11011">
    <property type="entry name" value="MALE STERILITY PROTEIN 2-RELATED"/>
    <property type="match status" value="1"/>
</dbReference>
<keyword evidence="1" id="KW-0444">Lipid biosynthesis</keyword>
<dbReference type="GO" id="GO:0080019">
    <property type="term" value="F:alcohol-forming very long-chain fatty acyl-CoA reductase activity"/>
    <property type="evidence" value="ECO:0007669"/>
    <property type="project" value="InterPro"/>
</dbReference>
<dbReference type="Proteomes" id="UP000079169">
    <property type="component" value="Unplaced"/>
</dbReference>
<dbReference type="InterPro" id="IPR013120">
    <property type="entry name" value="FAR_NAD-bd"/>
</dbReference>
<dbReference type="GO" id="GO:0035336">
    <property type="term" value="P:long-chain fatty-acyl-CoA metabolic process"/>
    <property type="evidence" value="ECO:0007669"/>
    <property type="project" value="TreeGrafter"/>
</dbReference>
<dbReference type="InterPro" id="IPR036291">
    <property type="entry name" value="NAD(P)-bd_dom_sf"/>
</dbReference>
<keyword evidence="1" id="KW-0560">Oxidoreductase</keyword>
<dbReference type="GO" id="GO:0005777">
    <property type="term" value="C:peroxisome"/>
    <property type="evidence" value="ECO:0007669"/>
    <property type="project" value="TreeGrafter"/>
</dbReference>
<dbReference type="KEGG" id="dci:113469645"/>
<dbReference type="AlphaFoldDB" id="A0A3Q0J484"/>
<dbReference type="Pfam" id="PF07993">
    <property type="entry name" value="NAD_binding_4"/>
    <property type="match status" value="2"/>
</dbReference>
<dbReference type="GO" id="GO:0102965">
    <property type="term" value="F:alcohol-forming long-chain fatty acyl-CoA reductase activity"/>
    <property type="evidence" value="ECO:0007669"/>
    <property type="project" value="UniProtKB-EC"/>
</dbReference>
<dbReference type="PANTHER" id="PTHR11011:SF60">
    <property type="entry name" value="FATTY ACYL-COA REDUCTASE-RELATED"/>
    <property type="match status" value="1"/>
</dbReference>
<keyword evidence="1" id="KW-0521">NADP</keyword>
<gene>
    <name evidence="4" type="primary">LOC113469645</name>
</gene>
<proteinExistence type="inferred from homology"/>
<protein>
    <recommendedName>
        <fullName evidence="1">Fatty acyl-CoA reductase</fullName>
        <ecNumber evidence="1">1.2.1.84</ecNumber>
    </recommendedName>
</protein>
<evidence type="ECO:0000313" key="4">
    <source>
        <dbReference type="RefSeq" id="XP_026683304.1"/>
    </source>
</evidence>
<keyword evidence="1" id="KW-0443">Lipid metabolism</keyword>
<sequence length="214" mass="24349">MSAEVISERRPSMTPIQQFYDGANILITGGTGFFGRVLLSKLLSDCPGVNKIYLLIREKRGKTSRQRIKLASSFVYEYGPNFESRFSTYTSSSLYQTSSKVNKETYKTRFPYIFSNSNAFSHLFRPQSFVHVSTAYSNCRQPIIEERFYEPPVNPNHLIQITELLNDDMIDKITPGIVDYWPNTYALTKQVAEDMVRRGGAGMPVAMVRPSIGE</sequence>
<evidence type="ECO:0000256" key="1">
    <source>
        <dbReference type="RuleBase" id="RU363097"/>
    </source>
</evidence>
<feature type="domain" description="Thioester reductase (TE)" evidence="2">
    <location>
        <begin position="127"/>
        <end position="212"/>
    </location>
</feature>
<dbReference type="STRING" id="121845.A0A3Q0J484"/>